<dbReference type="STRING" id="400055.SAMN04490243_2647"/>
<feature type="compositionally biased region" description="Pro residues" evidence="3">
    <location>
        <begin position="176"/>
        <end position="191"/>
    </location>
</feature>
<reference evidence="5 6" key="1">
    <citation type="submission" date="2016-10" db="EMBL/GenBank/DDBJ databases">
        <authorList>
            <person name="de Groot N.N."/>
        </authorList>
    </citation>
    <scope>NUCLEOTIDE SEQUENCE [LARGE SCALE GENOMIC DNA]</scope>
    <source>
        <strain evidence="5 6">DSM 21019</strain>
    </source>
</reference>
<dbReference type="OrthoDB" id="9789994at2"/>
<organism evidence="5 6">
    <name type="scientific">Robiginitalea myxolifaciens</name>
    <dbReference type="NCBI Taxonomy" id="400055"/>
    <lineage>
        <taxon>Bacteria</taxon>
        <taxon>Pseudomonadati</taxon>
        <taxon>Bacteroidota</taxon>
        <taxon>Flavobacteriia</taxon>
        <taxon>Flavobacteriales</taxon>
        <taxon>Flavobacteriaceae</taxon>
        <taxon>Robiginitalea</taxon>
    </lineage>
</organism>
<protein>
    <submittedName>
        <fullName evidence="5">Molybdate transport system ATP-binding protein</fullName>
    </submittedName>
</protein>
<dbReference type="EMBL" id="FOYQ01000002">
    <property type="protein sequence ID" value="SFR52878.1"/>
    <property type="molecule type" value="Genomic_DNA"/>
</dbReference>
<evidence type="ECO:0000259" key="4">
    <source>
        <dbReference type="PROSITE" id="PS50893"/>
    </source>
</evidence>
<keyword evidence="1" id="KW-0547">Nucleotide-binding</keyword>
<dbReference type="PANTHER" id="PTHR43158:SF2">
    <property type="entry name" value="SKFA PEPTIDE EXPORT ATP-BINDING PROTEIN SKFE"/>
    <property type="match status" value="1"/>
</dbReference>
<proteinExistence type="predicted"/>
<evidence type="ECO:0000256" key="2">
    <source>
        <dbReference type="ARBA" id="ARBA00022840"/>
    </source>
</evidence>
<dbReference type="GO" id="GO:0016887">
    <property type="term" value="F:ATP hydrolysis activity"/>
    <property type="evidence" value="ECO:0007669"/>
    <property type="project" value="InterPro"/>
</dbReference>
<dbReference type="SUPFAM" id="SSF52540">
    <property type="entry name" value="P-loop containing nucleoside triphosphate hydrolases"/>
    <property type="match status" value="2"/>
</dbReference>
<dbReference type="AlphaFoldDB" id="A0A1I6HES6"/>
<evidence type="ECO:0000256" key="3">
    <source>
        <dbReference type="SAM" id="MobiDB-lite"/>
    </source>
</evidence>
<dbReference type="PANTHER" id="PTHR43158">
    <property type="entry name" value="SKFA PEPTIDE EXPORT ATP-BINDING PROTEIN SKFE"/>
    <property type="match status" value="1"/>
</dbReference>
<name>A0A1I6HES6_9FLAO</name>
<feature type="region of interest" description="Disordered" evidence="3">
    <location>
        <begin position="166"/>
        <end position="191"/>
    </location>
</feature>
<evidence type="ECO:0000313" key="6">
    <source>
        <dbReference type="Proteomes" id="UP000199534"/>
    </source>
</evidence>
<dbReference type="Proteomes" id="UP000199534">
    <property type="component" value="Unassembled WGS sequence"/>
</dbReference>
<dbReference type="InterPro" id="IPR027417">
    <property type="entry name" value="P-loop_NTPase"/>
</dbReference>
<sequence>MNSDLEPIHTAIYTNSDSRKRDFAHDLLQGRIPDALGFLMGKKGGYFSDARLAAFIEAEARYEHSGMGDAGEQSLKTRSTGERKRALLDFLLKQKPDFIVLDDPFDNLDRAFQEELRQRLLDLSESVTLIQLVNRAADVLPCMQAFARLDGGKLVEFPDYKPVTESQDNIKKLSIPPAPSGAPELPAPPGAPELPARDNPLVIMRDVRVEFSGKTAVTGISWEIKPGDFWELRGPNGSGKTTLISLITGDSPKAYGQDLHLFGRAKGSGESVWEIKEHIGYFTPAMMDRFRGYHSLENMLISGLTDSIGLYIRPTENQQSLARQWLELLGLERSAGELLRNQSYGTQRLIFCARAMIKHPPLLILDEPTAGLDDHAARLVTQLIVKMARESDTAIVFVSHREEPGLQADKLLELLPGPKGSSGKISMRSPG</sequence>
<feature type="domain" description="ABC transporter" evidence="4">
    <location>
        <begin position="202"/>
        <end position="430"/>
    </location>
</feature>
<dbReference type="Pfam" id="PF00005">
    <property type="entry name" value="ABC_tran"/>
    <property type="match status" value="1"/>
</dbReference>
<accession>A0A1I6HES6</accession>
<evidence type="ECO:0000256" key="1">
    <source>
        <dbReference type="ARBA" id="ARBA00022741"/>
    </source>
</evidence>
<keyword evidence="6" id="KW-1185">Reference proteome</keyword>
<gene>
    <name evidence="5" type="ORF">SAMN04490243_2647</name>
</gene>
<evidence type="ECO:0000313" key="5">
    <source>
        <dbReference type="EMBL" id="SFR52878.1"/>
    </source>
</evidence>
<dbReference type="PROSITE" id="PS50893">
    <property type="entry name" value="ABC_TRANSPORTER_2"/>
    <property type="match status" value="1"/>
</dbReference>
<dbReference type="InterPro" id="IPR003439">
    <property type="entry name" value="ABC_transporter-like_ATP-bd"/>
</dbReference>
<dbReference type="CDD" id="cd00267">
    <property type="entry name" value="ABC_ATPase"/>
    <property type="match status" value="1"/>
</dbReference>
<dbReference type="InterPro" id="IPR003593">
    <property type="entry name" value="AAA+_ATPase"/>
</dbReference>
<dbReference type="SMART" id="SM00382">
    <property type="entry name" value="AAA"/>
    <property type="match status" value="1"/>
</dbReference>
<keyword evidence="2 5" id="KW-0067">ATP-binding</keyword>
<dbReference type="Gene3D" id="3.40.50.300">
    <property type="entry name" value="P-loop containing nucleotide triphosphate hydrolases"/>
    <property type="match status" value="2"/>
</dbReference>
<dbReference type="GO" id="GO:0005524">
    <property type="term" value="F:ATP binding"/>
    <property type="evidence" value="ECO:0007669"/>
    <property type="project" value="UniProtKB-KW"/>
</dbReference>
<dbReference type="RefSeq" id="WP_092983026.1">
    <property type="nucleotide sequence ID" value="NZ_FOYQ01000002.1"/>
</dbReference>